<comment type="caution">
    <text evidence="2">The sequence shown here is derived from an EMBL/GenBank/DDBJ whole genome shotgun (WGS) entry which is preliminary data.</text>
</comment>
<dbReference type="EMBL" id="JAUSVV010000002">
    <property type="protein sequence ID" value="MDQ0441542.1"/>
    <property type="molecule type" value="Genomic_DNA"/>
</dbReference>
<keyword evidence="1" id="KW-1133">Transmembrane helix</keyword>
<dbReference type="PANTHER" id="PTHR32309:SF13">
    <property type="entry name" value="FERRIC ENTEROBACTIN TRANSPORT PROTEIN FEPE"/>
    <property type="match status" value="1"/>
</dbReference>
<gene>
    <name evidence="2" type="ORF">QO016_001025</name>
</gene>
<keyword evidence="1" id="KW-0472">Membrane</keyword>
<evidence type="ECO:0000313" key="3">
    <source>
        <dbReference type="Proteomes" id="UP001236369"/>
    </source>
</evidence>
<feature type="transmembrane region" description="Helical" evidence="1">
    <location>
        <begin position="57"/>
        <end position="77"/>
    </location>
</feature>
<reference evidence="2 3" key="1">
    <citation type="submission" date="2023-07" db="EMBL/GenBank/DDBJ databases">
        <title>Genomic Encyclopedia of Type Strains, Phase IV (KMG-IV): sequencing the most valuable type-strain genomes for metagenomic binning, comparative biology and taxonomic classification.</title>
        <authorList>
            <person name="Goeker M."/>
        </authorList>
    </citation>
    <scope>NUCLEOTIDE SEQUENCE [LARGE SCALE GENOMIC DNA]</scope>
    <source>
        <strain evidence="2 3">DSM 19562</strain>
    </source>
</reference>
<sequence>MNMEIGKPEGRPLTPADRQQQIAESLRQFARMSRFADRRKGIRSYQSHVKSDPWTPVLFVLCFVLPTLAGAIYYGLIASDRYVTEARFAIRPAIGSSEKATPDSVGTNSGVPAQMVAQDTLITYSYILSRPMVEVIEKQLPIREWFGRDSIDFLSRFDPDKPIEKFLKYWKQRVEVDVESSSGIMSLWVEAFDPDESLAISKAVLQEAERMVNELSMTARNDALAESDRELKLADERLRKVSVAVRDLRNREGVLDAQKSNEANLKVISELRANRINLAVQLAIGQRDLGPESRRIMDLKQQIRDIDDNIARIEKASATQDPEQKRVLSEALTRFEALENERKNAFKYYEQVLSAHERARIIAARQIEFFSPIVQPVKAESSTQPRRILMISLIAAGSAVFFAAALFARKAME</sequence>
<dbReference type="InterPro" id="IPR050445">
    <property type="entry name" value="Bact_polysacc_biosynth/exp"/>
</dbReference>
<protein>
    <submittedName>
        <fullName evidence="2">Capsular polysaccharide transport system permease protein</fullName>
    </submittedName>
</protein>
<feature type="transmembrane region" description="Helical" evidence="1">
    <location>
        <begin position="388"/>
        <end position="408"/>
    </location>
</feature>
<organism evidence="2 3">
    <name type="scientific">Methylobacterium persicinum</name>
    <dbReference type="NCBI Taxonomy" id="374426"/>
    <lineage>
        <taxon>Bacteria</taxon>
        <taxon>Pseudomonadati</taxon>
        <taxon>Pseudomonadota</taxon>
        <taxon>Alphaproteobacteria</taxon>
        <taxon>Hyphomicrobiales</taxon>
        <taxon>Methylobacteriaceae</taxon>
        <taxon>Methylobacterium</taxon>
    </lineage>
</organism>
<keyword evidence="1" id="KW-0812">Transmembrane</keyword>
<dbReference type="PANTHER" id="PTHR32309">
    <property type="entry name" value="TYROSINE-PROTEIN KINASE"/>
    <property type="match status" value="1"/>
</dbReference>
<evidence type="ECO:0000256" key="1">
    <source>
        <dbReference type="SAM" id="Phobius"/>
    </source>
</evidence>
<proteinExistence type="predicted"/>
<dbReference type="RefSeq" id="WP_238250129.1">
    <property type="nucleotide sequence ID" value="NZ_BPQX01000037.1"/>
</dbReference>
<dbReference type="Proteomes" id="UP001236369">
    <property type="component" value="Unassembled WGS sequence"/>
</dbReference>
<name>A0ABU0HGU6_9HYPH</name>
<keyword evidence="3" id="KW-1185">Reference proteome</keyword>
<evidence type="ECO:0000313" key="2">
    <source>
        <dbReference type="EMBL" id="MDQ0441542.1"/>
    </source>
</evidence>
<accession>A0ABU0HGU6</accession>